<comment type="catalytic activity">
    <reaction evidence="9">
        <text>2'-deoxyinosine + phosphate = 2-deoxy-alpha-D-ribose 1-phosphate + hypoxanthine</text>
        <dbReference type="Rhea" id="RHEA:27750"/>
        <dbReference type="ChEBI" id="CHEBI:17368"/>
        <dbReference type="ChEBI" id="CHEBI:28997"/>
        <dbReference type="ChEBI" id="CHEBI:43474"/>
        <dbReference type="ChEBI" id="CHEBI:57259"/>
        <dbReference type="EC" id="2.4.2.1"/>
    </reaction>
</comment>
<comment type="catalytic activity">
    <reaction evidence="10">
        <text>guanosine + phosphate = alpha-D-ribose 1-phosphate + guanine</text>
        <dbReference type="Rhea" id="RHEA:13233"/>
        <dbReference type="ChEBI" id="CHEBI:16235"/>
        <dbReference type="ChEBI" id="CHEBI:16750"/>
        <dbReference type="ChEBI" id="CHEBI:43474"/>
        <dbReference type="ChEBI" id="CHEBI:57720"/>
        <dbReference type="EC" id="2.4.2.1"/>
    </reaction>
</comment>
<dbReference type="GO" id="GO:0005737">
    <property type="term" value="C:cytoplasm"/>
    <property type="evidence" value="ECO:0007669"/>
    <property type="project" value="TreeGrafter"/>
</dbReference>
<dbReference type="AlphaFoldDB" id="A0AAV2THE2"/>
<comment type="pathway">
    <text evidence="1 11">Purine metabolism; purine nucleoside salvage.</text>
</comment>
<keyword evidence="13" id="KW-0175">Coiled coil</keyword>
<dbReference type="InterPro" id="IPR011268">
    <property type="entry name" value="Purine_phosphorylase"/>
</dbReference>
<feature type="binding site" evidence="12">
    <location>
        <position position="222"/>
    </location>
    <ligand>
        <name>phosphate</name>
        <dbReference type="ChEBI" id="CHEBI:43474"/>
    </ligand>
</feature>
<dbReference type="GO" id="GO:0004731">
    <property type="term" value="F:purine-nucleoside phosphorylase activity"/>
    <property type="evidence" value="ECO:0007669"/>
    <property type="project" value="UniProtKB-EC"/>
</dbReference>
<keyword evidence="6 11" id="KW-0808">Transferase</keyword>
<gene>
    <name evidence="15" type="ORF">CDAUBV1_LOCUS11167</name>
</gene>
<evidence type="ECO:0000313" key="15">
    <source>
        <dbReference type="EMBL" id="CAL5136872.1"/>
    </source>
</evidence>
<dbReference type="PANTHER" id="PTHR11904:SF9">
    <property type="entry name" value="PURINE NUCLEOSIDE PHOSPHORYLASE-RELATED"/>
    <property type="match status" value="1"/>
</dbReference>
<dbReference type="NCBIfam" id="TIGR01697">
    <property type="entry name" value="PNPH-PUNA-XAPA"/>
    <property type="match status" value="1"/>
</dbReference>
<evidence type="ECO:0000256" key="11">
    <source>
        <dbReference type="PIRNR" id="PIRNR000477"/>
    </source>
</evidence>
<evidence type="ECO:0000256" key="2">
    <source>
        <dbReference type="ARBA" id="ARBA00006751"/>
    </source>
</evidence>
<evidence type="ECO:0000256" key="10">
    <source>
        <dbReference type="ARBA" id="ARBA00023970"/>
    </source>
</evidence>
<dbReference type="InterPro" id="IPR035994">
    <property type="entry name" value="Nucleoside_phosphorylase_sf"/>
</dbReference>
<comment type="similarity">
    <text evidence="2 11">Belongs to the PNP/MTAP phosphorylase family.</text>
</comment>
<evidence type="ECO:0000256" key="7">
    <source>
        <dbReference type="ARBA" id="ARBA00023918"/>
    </source>
</evidence>
<dbReference type="InterPro" id="IPR000845">
    <property type="entry name" value="Nucleoside_phosphorylase_d"/>
</dbReference>
<evidence type="ECO:0000256" key="13">
    <source>
        <dbReference type="SAM" id="Coils"/>
    </source>
</evidence>
<feature type="coiled-coil region" evidence="13">
    <location>
        <begin position="249"/>
        <end position="276"/>
    </location>
</feature>
<evidence type="ECO:0000256" key="1">
    <source>
        <dbReference type="ARBA" id="ARBA00005058"/>
    </source>
</evidence>
<name>A0AAV2THE2_CALDB</name>
<evidence type="ECO:0000256" key="12">
    <source>
        <dbReference type="PIRSR" id="PIRSR000477-2"/>
    </source>
</evidence>
<evidence type="ECO:0000256" key="6">
    <source>
        <dbReference type="ARBA" id="ARBA00022679"/>
    </source>
</evidence>
<sequence length="284" mass="30892">MSDTVAANFENVSEIAEFLKKKVDITPVVGIICGSGLGKLADAVTDSKVVKYEDIPKFPRSTVPGHAGNLVFGHIGDKPVVVMQGRFHLYEGYSRHSIALPVRVMKMLGVKILLVSNAAGGLNPKLKCGDFVVLNDHISIPGLAQNNVLIGPNEDKFGERFVPTSDAYSKKLRTLAQKIAKDHGFSQYMHEGVYAHASGPSYESPAECRMLKMLGADVVGMSTVPEVLIARHCGIEIFAISMVTNMSVLDVESRQVANHEEVLKTAELRAETMQKLFTEIVKLA</sequence>
<keyword evidence="5 11" id="KW-0328">Glycosyltransferase</keyword>
<evidence type="ECO:0000256" key="8">
    <source>
        <dbReference type="ARBA" id="ARBA00023929"/>
    </source>
</evidence>
<comment type="caution">
    <text evidence="15">The sequence shown here is derived from an EMBL/GenBank/DDBJ whole genome shotgun (WGS) entry which is preliminary data.</text>
</comment>
<dbReference type="FunFam" id="3.40.50.1580:FF:000004">
    <property type="entry name" value="Purine nucleoside phosphorylase"/>
    <property type="match status" value="1"/>
</dbReference>
<dbReference type="SUPFAM" id="SSF53167">
    <property type="entry name" value="Purine and uridine phosphorylases"/>
    <property type="match status" value="1"/>
</dbReference>
<dbReference type="PIRSF" id="PIRSF000477">
    <property type="entry name" value="PurNPase"/>
    <property type="match status" value="1"/>
</dbReference>
<dbReference type="EMBL" id="CAXLJL010000356">
    <property type="protein sequence ID" value="CAL5136872.1"/>
    <property type="molecule type" value="Genomic_DNA"/>
</dbReference>
<dbReference type="InterPro" id="IPR011270">
    <property type="entry name" value="Pur_Nuc_Pase_Ino/Guo-sp"/>
</dbReference>
<dbReference type="Proteomes" id="UP001497525">
    <property type="component" value="Unassembled WGS sequence"/>
</dbReference>
<feature type="binding site" evidence="12">
    <location>
        <position position="118"/>
    </location>
    <ligand>
        <name>phosphate</name>
        <dbReference type="ChEBI" id="CHEBI:43474"/>
    </ligand>
</feature>
<dbReference type="PANTHER" id="PTHR11904">
    <property type="entry name" value="METHYLTHIOADENOSINE/PURINE NUCLEOSIDE PHOSPHORYLASE"/>
    <property type="match status" value="1"/>
</dbReference>
<organism evidence="15 16">
    <name type="scientific">Calicophoron daubneyi</name>
    <name type="common">Rumen fluke</name>
    <name type="synonym">Paramphistomum daubneyi</name>
    <dbReference type="NCBI Taxonomy" id="300641"/>
    <lineage>
        <taxon>Eukaryota</taxon>
        <taxon>Metazoa</taxon>
        <taxon>Spiralia</taxon>
        <taxon>Lophotrochozoa</taxon>
        <taxon>Platyhelminthes</taxon>
        <taxon>Trematoda</taxon>
        <taxon>Digenea</taxon>
        <taxon>Plagiorchiida</taxon>
        <taxon>Pronocephalata</taxon>
        <taxon>Paramphistomoidea</taxon>
        <taxon>Paramphistomidae</taxon>
        <taxon>Calicophoron</taxon>
    </lineage>
</organism>
<feature type="binding site" evidence="12">
    <location>
        <begin position="86"/>
        <end position="88"/>
    </location>
    <ligand>
        <name>phosphate</name>
        <dbReference type="ChEBI" id="CHEBI:43474"/>
    </ligand>
</feature>
<dbReference type="NCBIfam" id="NF006054">
    <property type="entry name" value="PRK08202.1"/>
    <property type="match status" value="1"/>
</dbReference>
<accession>A0AAV2THE2</accession>
<feature type="domain" description="Nucleoside phosphorylase" evidence="14">
    <location>
        <begin position="29"/>
        <end position="282"/>
    </location>
</feature>
<protein>
    <recommendedName>
        <fullName evidence="4 11">Purine nucleoside phosphorylase</fullName>
        <ecNumber evidence="3 11">2.4.2.1</ecNumber>
    </recommendedName>
    <alternativeName>
        <fullName evidence="11">Inosine-guanosine phosphorylase</fullName>
    </alternativeName>
</protein>
<dbReference type="CDD" id="cd09009">
    <property type="entry name" value="PNP-EcPNPII_like"/>
    <property type="match status" value="1"/>
</dbReference>
<evidence type="ECO:0000256" key="5">
    <source>
        <dbReference type="ARBA" id="ARBA00022676"/>
    </source>
</evidence>
<dbReference type="EC" id="2.4.2.1" evidence="3 11"/>
<evidence type="ECO:0000259" key="14">
    <source>
        <dbReference type="Pfam" id="PF01048"/>
    </source>
</evidence>
<proteinExistence type="inferred from homology"/>
<evidence type="ECO:0000256" key="9">
    <source>
        <dbReference type="ARBA" id="ARBA00023950"/>
    </source>
</evidence>
<dbReference type="Gene3D" id="3.40.50.1580">
    <property type="entry name" value="Nucleoside phosphorylase domain"/>
    <property type="match status" value="1"/>
</dbReference>
<dbReference type="GO" id="GO:0009116">
    <property type="term" value="P:nucleoside metabolic process"/>
    <property type="evidence" value="ECO:0007669"/>
    <property type="project" value="InterPro"/>
</dbReference>
<comment type="function">
    <text evidence="11">The purine nucleoside phosphorylases catalyze the phosphorolytic breakdown of the N-glycosidic bond in the beta-(deoxy)ribonucleoside molecules, with the formation of the corresponding free purine bases and pentose-1-phosphate.</text>
</comment>
<comment type="catalytic activity">
    <reaction evidence="8">
        <text>2'-deoxyguanosine + phosphate = 2-deoxy-alpha-D-ribose 1-phosphate + guanine</text>
        <dbReference type="Rhea" id="RHEA:27738"/>
        <dbReference type="ChEBI" id="CHEBI:16235"/>
        <dbReference type="ChEBI" id="CHEBI:17172"/>
        <dbReference type="ChEBI" id="CHEBI:43474"/>
        <dbReference type="ChEBI" id="CHEBI:57259"/>
        <dbReference type="EC" id="2.4.2.1"/>
    </reaction>
</comment>
<dbReference type="NCBIfam" id="TIGR01700">
    <property type="entry name" value="PNPH"/>
    <property type="match status" value="1"/>
</dbReference>
<evidence type="ECO:0000256" key="4">
    <source>
        <dbReference type="ARBA" id="ARBA00013834"/>
    </source>
</evidence>
<comment type="catalytic activity">
    <reaction evidence="7">
        <text>inosine + phosphate = alpha-D-ribose 1-phosphate + hypoxanthine</text>
        <dbReference type="Rhea" id="RHEA:27646"/>
        <dbReference type="ChEBI" id="CHEBI:17368"/>
        <dbReference type="ChEBI" id="CHEBI:17596"/>
        <dbReference type="ChEBI" id="CHEBI:43474"/>
        <dbReference type="ChEBI" id="CHEBI:57720"/>
        <dbReference type="EC" id="2.4.2.1"/>
    </reaction>
</comment>
<evidence type="ECO:0000256" key="3">
    <source>
        <dbReference type="ARBA" id="ARBA00011886"/>
    </source>
</evidence>
<feature type="binding site" evidence="12">
    <location>
        <position position="66"/>
    </location>
    <ligand>
        <name>phosphate</name>
        <dbReference type="ChEBI" id="CHEBI:43474"/>
    </ligand>
</feature>
<feature type="binding site" evidence="12">
    <location>
        <position position="203"/>
    </location>
    <ligand>
        <name>a purine D-ribonucleoside</name>
        <dbReference type="ChEBI" id="CHEBI:142355"/>
    </ligand>
</feature>
<dbReference type="Pfam" id="PF01048">
    <property type="entry name" value="PNP_UDP_1"/>
    <property type="match status" value="1"/>
</dbReference>
<feature type="binding site" evidence="12">
    <location>
        <position position="35"/>
    </location>
    <ligand>
        <name>phosphate</name>
        <dbReference type="ChEBI" id="CHEBI:43474"/>
    </ligand>
</feature>
<reference evidence="15" key="1">
    <citation type="submission" date="2024-06" db="EMBL/GenBank/DDBJ databases">
        <authorList>
            <person name="Liu X."/>
            <person name="Lenzi L."/>
            <person name="Haldenby T S."/>
            <person name="Uol C."/>
        </authorList>
    </citation>
    <scope>NUCLEOTIDE SEQUENCE</scope>
</reference>
<feature type="binding site" evidence="12">
    <location>
        <position position="245"/>
    </location>
    <ligand>
        <name>a purine D-ribonucleoside</name>
        <dbReference type="ChEBI" id="CHEBI:142355"/>
    </ligand>
</feature>
<evidence type="ECO:0000313" key="16">
    <source>
        <dbReference type="Proteomes" id="UP001497525"/>
    </source>
</evidence>